<gene>
    <name evidence="1" type="ORF">D3876_02965</name>
</gene>
<comment type="caution">
    <text evidence="1">The sequence shown here is derived from an EMBL/GenBank/DDBJ whole genome shotgun (WGS) entry which is preliminary data.</text>
</comment>
<dbReference type="OrthoDB" id="960855at2"/>
<dbReference type="EMBL" id="QYUM01000002">
    <property type="protein sequence ID" value="RJF93326.1"/>
    <property type="molecule type" value="Genomic_DNA"/>
</dbReference>
<reference evidence="1 2" key="1">
    <citation type="submission" date="2018-09" db="EMBL/GenBank/DDBJ databases">
        <authorList>
            <person name="Zhu H."/>
        </authorList>
    </citation>
    <scope>NUCLEOTIDE SEQUENCE [LARGE SCALE GENOMIC DNA]</scope>
    <source>
        <strain evidence="1 2">K2R01-6</strain>
    </source>
</reference>
<protein>
    <submittedName>
        <fullName evidence="1">Uncharacterized protein</fullName>
    </submittedName>
</protein>
<organism evidence="1 2">
    <name type="scientific">Sphingomonas cavernae</name>
    <dbReference type="NCBI Taxonomy" id="2320861"/>
    <lineage>
        <taxon>Bacteria</taxon>
        <taxon>Pseudomonadati</taxon>
        <taxon>Pseudomonadota</taxon>
        <taxon>Alphaproteobacteria</taxon>
        <taxon>Sphingomonadales</taxon>
        <taxon>Sphingomonadaceae</taxon>
        <taxon>Sphingomonas</taxon>
    </lineage>
</organism>
<sequence length="85" mass="9512">MRVQGAMIREQGQSFAIVIVKPHVVQNRSAAADAIRSFAPVFGVPVVLMAQDGRGRPTYYGRPDIARFLSSVPLRNIPWREYTIN</sequence>
<dbReference type="AlphaFoldDB" id="A0A418WQ23"/>
<evidence type="ECO:0000313" key="1">
    <source>
        <dbReference type="EMBL" id="RJF93326.1"/>
    </source>
</evidence>
<name>A0A418WQ23_9SPHN</name>
<dbReference type="Proteomes" id="UP000286100">
    <property type="component" value="Unassembled WGS sequence"/>
</dbReference>
<accession>A0A418WQ23</accession>
<proteinExistence type="predicted"/>
<keyword evidence="2" id="KW-1185">Reference proteome</keyword>
<evidence type="ECO:0000313" key="2">
    <source>
        <dbReference type="Proteomes" id="UP000286100"/>
    </source>
</evidence>